<name>A0AAE1KRX3_PETCI</name>
<dbReference type="AlphaFoldDB" id="A0AAE1KRX3"/>
<evidence type="ECO:0000313" key="2">
    <source>
        <dbReference type="Proteomes" id="UP001286313"/>
    </source>
</evidence>
<sequence length="122" mass="13981">MRGYEEERKWNQITYHYVPPTSVADIIGQPVQQLVIWCKHTWRVAGDECLYIKICRRHAPSPIITDSVHSLAEQNSAYQPTSRTQPHPHPNPRAVVSLISSCILITNPPPYKILSFNINTCF</sequence>
<gene>
    <name evidence="1" type="ORF">Pcinc_013877</name>
</gene>
<protein>
    <submittedName>
        <fullName evidence="1">Uncharacterized protein</fullName>
    </submittedName>
</protein>
<accession>A0AAE1KRX3</accession>
<comment type="caution">
    <text evidence="1">The sequence shown here is derived from an EMBL/GenBank/DDBJ whole genome shotgun (WGS) entry which is preliminary data.</text>
</comment>
<organism evidence="1 2">
    <name type="scientific">Petrolisthes cinctipes</name>
    <name type="common">Flat porcelain crab</name>
    <dbReference type="NCBI Taxonomy" id="88211"/>
    <lineage>
        <taxon>Eukaryota</taxon>
        <taxon>Metazoa</taxon>
        <taxon>Ecdysozoa</taxon>
        <taxon>Arthropoda</taxon>
        <taxon>Crustacea</taxon>
        <taxon>Multicrustacea</taxon>
        <taxon>Malacostraca</taxon>
        <taxon>Eumalacostraca</taxon>
        <taxon>Eucarida</taxon>
        <taxon>Decapoda</taxon>
        <taxon>Pleocyemata</taxon>
        <taxon>Anomura</taxon>
        <taxon>Galatheoidea</taxon>
        <taxon>Porcellanidae</taxon>
        <taxon>Petrolisthes</taxon>
    </lineage>
</organism>
<dbReference type="EMBL" id="JAWQEG010001182">
    <property type="protein sequence ID" value="KAK3881723.1"/>
    <property type="molecule type" value="Genomic_DNA"/>
</dbReference>
<proteinExistence type="predicted"/>
<evidence type="ECO:0000313" key="1">
    <source>
        <dbReference type="EMBL" id="KAK3881723.1"/>
    </source>
</evidence>
<reference evidence="1" key="1">
    <citation type="submission" date="2023-10" db="EMBL/GenBank/DDBJ databases">
        <title>Genome assemblies of two species of porcelain crab, Petrolisthes cinctipes and Petrolisthes manimaculis (Anomura: Porcellanidae).</title>
        <authorList>
            <person name="Angst P."/>
        </authorList>
    </citation>
    <scope>NUCLEOTIDE SEQUENCE</scope>
    <source>
        <strain evidence="1">PB745_01</strain>
        <tissue evidence="1">Gill</tissue>
    </source>
</reference>
<dbReference type="Proteomes" id="UP001286313">
    <property type="component" value="Unassembled WGS sequence"/>
</dbReference>
<keyword evidence="2" id="KW-1185">Reference proteome</keyword>